<dbReference type="EMBL" id="CABDUW010001300">
    <property type="protein sequence ID" value="VTJ80477.1"/>
    <property type="molecule type" value="Genomic_DNA"/>
</dbReference>
<sequence length="242" mass="25609">MENSAGPFCYLRIPHPVTFAARADLWGQPSNSVARAAESPSRPRGVEGPPELHQDPATEAGRRHSAAPDLSHQEGAASPPVFGRAPLSPPAEASDASLLPAQKAHASATSPRVPAPVTWRCGGGAKVRSRRVGEEERGERGRQSGERKVREARSGSETRESVRHCGPEKRRARGEEERASVKDWPLPLTAEREALFVVSQRAAAAAAAETIIRRGRQLTAVSARGEAQAAAAVAAAAPLGLR</sequence>
<accession>A0A5E4CF20</accession>
<feature type="compositionally biased region" description="Basic and acidic residues" evidence="1">
    <location>
        <begin position="50"/>
        <end position="62"/>
    </location>
</feature>
<evidence type="ECO:0000313" key="2">
    <source>
        <dbReference type="EMBL" id="KAF7477996.1"/>
    </source>
</evidence>
<evidence type="ECO:0000313" key="3">
    <source>
        <dbReference type="EMBL" id="VTJ80477.1"/>
    </source>
</evidence>
<reference evidence="2" key="2">
    <citation type="submission" date="2020-08" db="EMBL/GenBank/DDBJ databases">
        <authorList>
            <person name="Shumante A."/>
            <person name="Zimin A.V."/>
            <person name="Puiu D."/>
            <person name="Salzberg S.L."/>
        </authorList>
    </citation>
    <scope>NUCLEOTIDE SEQUENCE</scope>
    <source>
        <strain evidence="2">WC2-LM</strain>
        <tissue evidence="2">Liver</tissue>
    </source>
</reference>
<organism evidence="3 4">
    <name type="scientific">Marmota monax</name>
    <name type="common">Woodchuck</name>
    <dbReference type="NCBI Taxonomy" id="9995"/>
    <lineage>
        <taxon>Eukaryota</taxon>
        <taxon>Metazoa</taxon>
        <taxon>Chordata</taxon>
        <taxon>Craniata</taxon>
        <taxon>Vertebrata</taxon>
        <taxon>Euteleostomi</taxon>
        <taxon>Mammalia</taxon>
        <taxon>Eutheria</taxon>
        <taxon>Euarchontoglires</taxon>
        <taxon>Glires</taxon>
        <taxon>Rodentia</taxon>
        <taxon>Sciuromorpha</taxon>
        <taxon>Sciuridae</taxon>
        <taxon>Xerinae</taxon>
        <taxon>Marmotini</taxon>
        <taxon>Marmota</taxon>
    </lineage>
</organism>
<dbReference type="Proteomes" id="UP000335636">
    <property type="component" value="Unassembled WGS sequence"/>
</dbReference>
<keyword evidence="4" id="KW-1185">Reference proteome</keyword>
<proteinExistence type="predicted"/>
<feature type="region of interest" description="Disordered" evidence="1">
    <location>
        <begin position="30"/>
        <end position="182"/>
    </location>
</feature>
<dbReference type="EMBL" id="WJEC01001760">
    <property type="protein sequence ID" value="KAF7477996.1"/>
    <property type="molecule type" value="Genomic_DNA"/>
</dbReference>
<name>A0A5E4CF20_MARMO</name>
<dbReference type="Proteomes" id="UP000662637">
    <property type="component" value="Unassembled WGS sequence"/>
</dbReference>
<dbReference type="AlphaFoldDB" id="A0A5E4CF20"/>
<feature type="compositionally biased region" description="Basic and acidic residues" evidence="1">
    <location>
        <begin position="131"/>
        <end position="181"/>
    </location>
</feature>
<gene>
    <name evidence="2" type="ORF">GHT09_010945</name>
    <name evidence="3" type="ORF">MONAX_5E004323</name>
</gene>
<evidence type="ECO:0000313" key="4">
    <source>
        <dbReference type="Proteomes" id="UP000335636"/>
    </source>
</evidence>
<protein>
    <submittedName>
        <fullName evidence="3">Uncharacterized protein</fullName>
    </submittedName>
</protein>
<reference evidence="3 4" key="1">
    <citation type="submission" date="2019-04" db="EMBL/GenBank/DDBJ databases">
        <authorList>
            <person name="Alioto T."/>
            <person name="Alioto T."/>
        </authorList>
    </citation>
    <scope>NUCLEOTIDE SEQUENCE [LARGE SCALE GENOMIC DNA]</scope>
</reference>
<evidence type="ECO:0000256" key="1">
    <source>
        <dbReference type="SAM" id="MobiDB-lite"/>
    </source>
</evidence>